<feature type="domain" description="SET" evidence="2">
    <location>
        <begin position="139"/>
        <end position="283"/>
    </location>
</feature>
<dbReference type="InterPro" id="IPR053185">
    <property type="entry name" value="SET_domain_protein"/>
</dbReference>
<dbReference type="PROSITE" id="PS50280">
    <property type="entry name" value="SET"/>
    <property type="match status" value="1"/>
</dbReference>
<dbReference type="PANTHER" id="PTHR47332:SF6">
    <property type="entry name" value="SET DOMAIN-CONTAINING PROTEIN"/>
    <property type="match status" value="1"/>
</dbReference>
<dbReference type="Proteomes" id="UP001595075">
    <property type="component" value="Unassembled WGS sequence"/>
</dbReference>
<sequence length="424" mass="48110">MRSSILAASLSLLSYSYARQPLNYVYTREFCSITEGCTYPDISDIQPLLESEKQHVIQEQSPPTEQVKSESKYHPWTEEPQCLTDKETNEEFCVYTNANFASGRGISFFTSPKIAARVISLPAFTQPELHAHVNNFTDPPWEIRHVEGRGNGLFARRTLHRGDAIVSDTPVGVYQSDAFFPDWPMGYKYLHKAYEQLPRKTRANFFKMAAHNTGDPIMERINTNAFAGEFEGAPHFLLYPETALMNHDCRPNSMYYHDTETLIHATYASRTILPGEEITITYTNILETREQRQGALAQTWGFECKCSLCTAEPSEVRKSDNRIRRIQELQGFLADWSADSIGSPKMARELLKLYEEETVHAALGTGHMFAALAYNADGDMENGKKHAKLAIEAGMVNSGVKDGDREEMESLLSDPRHHWSYNVR</sequence>
<proteinExistence type="predicted"/>
<organism evidence="3 4">
    <name type="scientific">Oculimacula yallundae</name>
    <dbReference type="NCBI Taxonomy" id="86028"/>
    <lineage>
        <taxon>Eukaryota</taxon>
        <taxon>Fungi</taxon>
        <taxon>Dikarya</taxon>
        <taxon>Ascomycota</taxon>
        <taxon>Pezizomycotina</taxon>
        <taxon>Leotiomycetes</taxon>
        <taxon>Helotiales</taxon>
        <taxon>Ploettnerulaceae</taxon>
        <taxon>Oculimacula</taxon>
    </lineage>
</organism>
<dbReference type="CDD" id="cd20071">
    <property type="entry name" value="SET_SMYD"/>
    <property type="match status" value="1"/>
</dbReference>
<evidence type="ECO:0000313" key="4">
    <source>
        <dbReference type="Proteomes" id="UP001595075"/>
    </source>
</evidence>
<comment type="caution">
    <text evidence="3">The sequence shown here is derived from an EMBL/GenBank/DDBJ whole genome shotgun (WGS) entry which is preliminary data.</text>
</comment>
<feature type="signal peptide" evidence="1">
    <location>
        <begin position="1"/>
        <end position="18"/>
    </location>
</feature>
<gene>
    <name evidence="3" type="ORF">VTL71DRAFT_10878</name>
</gene>
<evidence type="ECO:0000256" key="1">
    <source>
        <dbReference type="SAM" id="SignalP"/>
    </source>
</evidence>
<dbReference type="InterPro" id="IPR046341">
    <property type="entry name" value="SET_dom_sf"/>
</dbReference>
<feature type="chain" id="PRO_5046185470" description="SET domain-containing protein" evidence="1">
    <location>
        <begin position="19"/>
        <end position="424"/>
    </location>
</feature>
<reference evidence="3 4" key="1">
    <citation type="journal article" date="2024" name="Commun. Biol.">
        <title>Comparative genomic analysis of thermophilic fungi reveals convergent evolutionary adaptations and gene losses.</title>
        <authorList>
            <person name="Steindorff A.S."/>
            <person name="Aguilar-Pontes M.V."/>
            <person name="Robinson A.J."/>
            <person name="Andreopoulos B."/>
            <person name="LaButti K."/>
            <person name="Kuo A."/>
            <person name="Mondo S."/>
            <person name="Riley R."/>
            <person name="Otillar R."/>
            <person name="Haridas S."/>
            <person name="Lipzen A."/>
            <person name="Grimwood J."/>
            <person name="Schmutz J."/>
            <person name="Clum A."/>
            <person name="Reid I.D."/>
            <person name="Moisan M.C."/>
            <person name="Butler G."/>
            <person name="Nguyen T.T.M."/>
            <person name="Dewar K."/>
            <person name="Conant G."/>
            <person name="Drula E."/>
            <person name="Henrissat B."/>
            <person name="Hansel C."/>
            <person name="Singer S."/>
            <person name="Hutchinson M.I."/>
            <person name="de Vries R.P."/>
            <person name="Natvig D.O."/>
            <person name="Powell A.J."/>
            <person name="Tsang A."/>
            <person name="Grigoriev I.V."/>
        </authorList>
    </citation>
    <scope>NUCLEOTIDE SEQUENCE [LARGE SCALE GENOMIC DNA]</scope>
    <source>
        <strain evidence="3 4">CBS 494.80</strain>
    </source>
</reference>
<keyword evidence="4" id="KW-1185">Reference proteome</keyword>
<dbReference type="SUPFAM" id="SSF82199">
    <property type="entry name" value="SET domain"/>
    <property type="match status" value="1"/>
</dbReference>
<protein>
    <recommendedName>
        <fullName evidence="2">SET domain-containing protein</fullName>
    </recommendedName>
</protein>
<accession>A0ABR4CUP3</accession>
<dbReference type="EMBL" id="JAZHXI010000003">
    <property type="protein sequence ID" value="KAL2073552.1"/>
    <property type="molecule type" value="Genomic_DNA"/>
</dbReference>
<dbReference type="InterPro" id="IPR001214">
    <property type="entry name" value="SET_dom"/>
</dbReference>
<name>A0ABR4CUP3_9HELO</name>
<keyword evidence="1" id="KW-0732">Signal</keyword>
<evidence type="ECO:0000313" key="3">
    <source>
        <dbReference type="EMBL" id="KAL2073552.1"/>
    </source>
</evidence>
<dbReference type="Pfam" id="PF00856">
    <property type="entry name" value="SET"/>
    <property type="match status" value="1"/>
</dbReference>
<dbReference type="Gene3D" id="2.170.270.10">
    <property type="entry name" value="SET domain"/>
    <property type="match status" value="1"/>
</dbReference>
<evidence type="ECO:0000259" key="2">
    <source>
        <dbReference type="PROSITE" id="PS50280"/>
    </source>
</evidence>
<dbReference type="PANTHER" id="PTHR47332">
    <property type="entry name" value="SET DOMAIN-CONTAINING PROTEIN 5"/>
    <property type="match status" value="1"/>
</dbReference>